<sequence length="73" mass="8729">METALIDQKWPLTEQEEMTWTTSTQQPTPSSEPNTHRSWLPQRRPSFGYRCDVCHRKFHSIGNLSNHFQLYKH</sequence>
<dbReference type="PROSITE" id="PS00028">
    <property type="entry name" value="ZINC_FINGER_C2H2_1"/>
    <property type="match status" value="1"/>
</dbReference>
<keyword evidence="1" id="KW-0863">Zinc-finger</keyword>
<dbReference type="OrthoDB" id="2283484at2759"/>
<feature type="domain" description="C2H2-type" evidence="3">
    <location>
        <begin position="49"/>
        <end position="73"/>
    </location>
</feature>
<keyword evidence="1" id="KW-0862">Zinc</keyword>
<proteinExistence type="predicted"/>
<protein>
    <recommendedName>
        <fullName evidence="3">C2H2-type domain-containing protein</fullName>
    </recommendedName>
</protein>
<gene>
    <name evidence="4" type="ORF">DM01DRAFT_1332099</name>
</gene>
<evidence type="ECO:0000313" key="5">
    <source>
        <dbReference type="Proteomes" id="UP000242146"/>
    </source>
</evidence>
<reference evidence="4 5" key="1">
    <citation type="submission" date="2016-07" db="EMBL/GenBank/DDBJ databases">
        <title>Pervasive Adenine N6-methylation of Active Genes in Fungi.</title>
        <authorList>
            <consortium name="DOE Joint Genome Institute"/>
            <person name="Mondo S.J."/>
            <person name="Dannebaum R.O."/>
            <person name="Kuo R.C."/>
            <person name="Labutti K."/>
            <person name="Haridas S."/>
            <person name="Kuo A."/>
            <person name="Salamov A."/>
            <person name="Ahrendt S.R."/>
            <person name="Lipzen A."/>
            <person name="Sullivan W."/>
            <person name="Andreopoulos W.B."/>
            <person name="Clum A."/>
            <person name="Lindquist E."/>
            <person name="Daum C."/>
            <person name="Ramamoorthy G.K."/>
            <person name="Gryganskyi A."/>
            <person name="Culley D."/>
            <person name="Magnuson J.K."/>
            <person name="James T.Y."/>
            <person name="O'Malley M.A."/>
            <person name="Stajich J.E."/>
            <person name="Spatafora J.W."/>
            <person name="Visel A."/>
            <person name="Grigoriev I.V."/>
        </authorList>
    </citation>
    <scope>NUCLEOTIDE SEQUENCE [LARGE SCALE GENOMIC DNA]</scope>
    <source>
        <strain evidence="4 5">NRRL 3301</strain>
    </source>
</reference>
<dbReference type="InterPro" id="IPR013087">
    <property type="entry name" value="Znf_C2H2_type"/>
</dbReference>
<dbReference type="EMBL" id="MCGT01000003">
    <property type="protein sequence ID" value="ORX61499.1"/>
    <property type="molecule type" value="Genomic_DNA"/>
</dbReference>
<evidence type="ECO:0000259" key="3">
    <source>
        <dbReference type="PROSITE" id="PS50157"/>
    </source>
</evidence>
<dbReference type="InterPro" id="IPR036236">
    <property type="entry name" value="Znf_C2H2_sf"/>
</dbReference>
<evidence type="ECO:0000313" key="4">
    <source>
        <dbReference type="EMBL" id="ORX61499.1"/>
    </source>
</evidence>
<feature type="compositionally biased region" description="Low complexity" evidence="2">
    <location>
        <begin position="19"/>
        <end position="33"/>
    </location>
</feature>
<comment type="caution">
    <text evidence="4">The sequence shown here is derived from an EMBL/GenBank/DDBJ whole genome shotgun (WGS) entry which is preliminary data.</text>
</comment>
<dbReference type="AlphaFoldDB" id="A0A1X2GU43"/>
<accession>A0A1X2GU43</accession>
<dbReference type="PROSITE" id="PS50157">
    <property type="entry name" value="ZINC_FINGER_C2H2_2"/>
    <property type="match status" value="1"/>
</dbReference>
<evidence type="ECO:0000256" key="1">
    <source>
        <dbReference type="PROSITE-ProRule" id="PRU00042"/>
    </source>
</evidence>
<organism evidence="4 5">
    <name type="scientific">Hesseltinella vesiculosa</name>
    <dbReference type="NCBI Taxonomy" id="101127"/>
    <lineage>
        <taxon>Eukaryota</taxon>
        <taxon>Fungi</taxon>
        <taxon>Fungi incertae sedis</taxon>
        <taxon>Mucoromycota</taxon>
        <taxon>Mucoromycotina</taxon>
        <taxon>Mucoromycetes</taxon>
        <taxon>Mucorales</taxon>
        <taxon>Cunninghamellaceae</taxon>
        <taxon>Hesseltinella</taxon>
    </lineage>
</organism>
<dbReference type="Proteomes" id="UP000242146">
    <property type="component" value="Unassembled WGS sequence"/>
</dbReference>
<keyword evidence="5" id="KW-1185">Reference proteome</keyword>
<dbReference type="SUPFAM" id="SSF57667">
    <property type="entry name" value="beta-beta-alpha zinc fingers"/>
    <property type="match status" value="1"/>
</dbReference>
<feature type="region of interest" description="Disordered" evidence="2">
    <location>
        <begin position="1"/>
        <end position="43"/>
    </location>
</feature>
<evidence type="ECO:0000256" key="2">
    <source>
        <dbReference type="SAM" id="MobiDB-lite"/>
    </source>
</evidence>
<keyword evidence="1" id="KW-0479">Metal-binding</keyword>
<name>A0A1X2GU43_9FUNG</name>
<dbReference type="GO" id="GO:0008270">
    <property type="term" value="F:zinc ion binding"/>
    <property type="evidence" value="ECO:0007669"/>
    <property type="project" value="UniProtKB-KW"/>
</dbReference>